<organism evidence="1 2">
    <name type="scientific">Euphydryas editha</name>
    <name type="common">Edith's checkerspot</name>
    <dbReference type="NCBI Taxonomy" id="104508"/>
    <lineage>
        <taxon>Eukaryota</taxon>
        <taxon>Metazoa</taxon>
        <taxon>Ecdysozoa</taxon>
        <taxon>Arthropoda</taxon>
        <taxon>Hexapoda</taxon>
        <taxon>Insecta</taxon>
        <taxon>Pterygota</taxon>
        <taxon>Neoptera</taxon>
        <taxon>Endopterygota</taxon>
        <taxon>Lepidoptera</taxon>
        <taxon>Glossata</taxon>
        <taxon>Ditrysia</taxon>
        <taxon>Papilionoidea</taxon>
        <taxon>Nymphalidae</taxon>
        <taxon>Nymphalinae</taxon>
        <taxon>Euphydryas</taxon>
    </lineage>
</organism>
<sequence>MIKTVCTLGRRHFPPTKSINQSKLSPETLGLMRWRYDMFSAQAASLEQKALSKKVWKLVRSNLRCSNTRAILLLKSRTGGQRFDSRDHWGETFLQHLKQRMAESLALALRSEKRLRNFMDYCTRRAHTSLRLRTPKINRSEITTALGHFKNGSALGDDDITTELLKAAGRLVLKALAELFNIVIWSKCVMESRPRIGKRSVGRPPAR</sequence>
<comment type="caution">
    <text evidence="1">The sequence shown here is derived from an EMBL/GenBank/DDBJ whole genome shotgun (WGS) entry which is preliminary data.</text>
</comment>
<name>A0AAU9UG82_EUPED</name>
<gene>
    <name evidence="1" type="ORF">EEDITHA_LOCUS13431</name>
</gene>
<reference evidence="1" key="1">
    <citation type="submission" date="2022-03" db="EMBL/GenBank/DDBJ databases">
        <authorList>
            <person name="Tunstrom K."/>
        </authorList>
    </citation>
    <scope>NUCLEOTIDE SEQUENCE</scope>
</reference>
<evidence type="ECO:0000313" key="2">
    <source>
        <dbReference type="Proteomes" id="UP001153954"/>
    </source>
</evidence>
<dbReference type="Proteomes" id="UP001153954">
    <property type="component" value="Unassembled WGS sequence"/>
</dbReference>
<proteinExistence type="predicted"/>
<protein>
    <recommendedName>
        <fullName evidence="3">Reverse transcriptase</fullName>
    </recommendedName>
</protein>
<evidence type="ECO:0008006" key="3">
    <source>
        <dbReference type="Google" id="ProtNLM"/>
    </source>
</evidence>
<accession>A0AAU9UG82</accession>
<dbReference type="AlphaFoldDB" id="A0AAU9UG82"/>
<evidence type="ECO:0000313" key="1">
    <source>
        <dbReference type="EMBL" id="CAH2098305.1"/>
    </source>
</evidence>
<keyword evidence="2" id="KW-1185">Reference proteome</keyword>
<dbReference type="EMBL" id="CAKOGL010000019">
    <property type="protein sequence ID" value="CAH2098305.1"/>
    <property type="molecule type" value="Genomic_DNA"/>
</dbReference>